<keyword evidence="3" id="KW-1185">Reference proteome</keyword>
<dbReference type="Proteomes" id="UP001063782">
    <property type="component" value="Chromosome"/>
</dbReference>
<organism evidence="2 3">
    <name type="scientific">Moraxella nasicaprae</name>
    <dbReference type="NCBI Taxonomy" id="2904122"/>
    <lineage>
        <taxon>Bacteria</taxon>
        <taxon>Pseudomonadati</taxon>
        <taxon>Pseudomonadota</taxon>
        <taxon>Gammaproteobacteria</taxon>
        <taxon>Moraxellales</taxon>
        <taxon>Moraxellaceae</taxon>
        <taxon>Moraxella</taxon>
    </lineage>
</organism>
<evidence type="ECO:0000259" key="1">
    <source>
        <dbReference type="Pfam" id="PF18664"/>
    </source>
</evidence>
<feature type="domain" description="CdiA C-terminal tRNase" evidence="1">
    <location>
        <begin position="146"/>
        <end position="283"/>
    </location>
</feature>
<accession>A0ABY6F4B3</accession>
<dbReference type="InterPro" id="IPR041620">
    <property type="entry name" value="CdiA_C_tRNase"/>
</dbReference>
<evidence type="ECO:0000313" key="3">
    <source>
        <dbReference type="Proteomes" id="UP001063782"/>
    </source>
</evidence>
<protein>
    <recommendedName>
        <fullName evidence="1">CdiA C-terminal tRNase domain-containing protein</fullName>
    </recommendedName>
</protein>
<dbReference type="CDD" id="cd20726">
    <property type="entry name" value="CDI_toxin_BpE479_tRNase-like"/>
    <property type="match status" value="1"/>
</dbReference>
<proteinExistence type="predicted"/>
<gene>
    <name evidence="2" type="ORF">LU297_00275</name>
</gene>
<reference evidence="2" key="1">
    <citation type="submission" date="2021-12" db="EMBL/GenBank/DDBJ databases">
        <title>taxonomy of Moraxella sp. ZY201224.</title>
        <authorList>
            <person name="Li F."/>
        </authorList>
    </citation>
    <scope>NUCLEOTIDE SEQUENCE</scope>
    <source>
        <strain evidence="2">ZY201224</strain>
    </source>
</reference>
<dbReference type="RefSeq" id="WP_263076433.1">
    <property type="nucleotide sequence ID" value="NZ_CP089977.1"/>
</dbReference>
<sequence>MPIDKASYPPYHFNCRSTVEIITKDYTPPKYRASQHGQVENMTYYEWLALQDEHTQNMALGVKRAELFRSGKITQAKFKALQLDKNFEPLTLNEMAKLEPVVFGEVFKKPSYQTINVGNLKPRVSEVKRLQVEPTKQGEKPKQPRPAEAELADLLQQYFGIYLVRYDDRYHKQNPTGNPPDFAKKDNDLPVKEWQTMDLMFAIDEVQAKYMADMALKRISMKNPKKQAKIDGFWDELTKTIDEHLLKSDIVPMDLRKMDKELFVKIIDYVLLLPKHKQQKILLITDKNDDFTDNLSK</sequence>
<dbReference type="EMBL" id="CP089977">
    <property type="protein sequence ID" value="UXZ04932.1"/>
    <property type="molecule type" value="Genomic_DNA"/>
</dbReference>
<evidence type="ECO:0000313" key="2">
    <source>
        <dbReference type="EMBL" id="UXZ04932.1"/>
    </source>
</evidence>
<name>A0ABY6F4B3_9GAMM</name>
<dbReference type="Pfam" id="PF18664">
    <property type="entry name" value="CdiA_C_tRNase"/>
    <property type="match status" value="1"/>
</dbReference>